<geneLocation type="plasmid" evidence="1 2">
    <name>paIh3</name>
</geneLocation>
<proteinExistence type="predicted"/>
<dbReference type="EMBL" id="CP123493">
    <property type="protein sequence ID" value="WGL93970.1"/>
    <property type="molecule type" value="Genomic_DNA"/>
</dbReference>
<gene>
    <name evidence="1" type="primary">trfA</name>
    <name evidence="1" type="ORF">QE207_01210</name>
</gene>
<evidence type="ECO:0000313" key="1">
    <source>
        <dbReference type="EMBL" id="WGL93970.1"/>
    </source>
</evidence>
<dbReference type="AlphaFoldDB" id="A0AA95GD41"/>
<keyword evidence="1" id="KW-0614">Plasmid</keyword>
<evidence type="ECO:0000313" key="2">
    <source>
        <dbReference type="Proteomes" id="UP001177597"/>
    </source>
</evidence>
<name>A0AA95GD41_9GAMM</name>
<reference evidence="1" key="1">
    <citation type="submission" date="2023-04" db="EMBL/GenBank/DDBJ databases">
        <title>Genome dynamics across the evolutionary transition to endosymbiosis.</title>
        <authorList>
            <person name="Siozios S."/>
            <person name="Nadal-Jimenez P."/>
            <person name="Azagi T."/>
            <person name="Sprong H."/>
            <person name="Frost C.L."/>
            <person name="Parratt S.R."/>
            <person name="Taylor G."/>
            <person name="Brettell L."/>
            <person name="Lew K.C."/>
            <person name="Croft L."/>
            <person name="King K.C."/>
            <person name="Brockhurst M.A."/>
            <person name="Hypsa V."/>
            <person name="Novakova E."/>
            <person name="Darby A.C."/>
            <person name="Hurst G.D.D."/>
        </authorList>
    </citation>
    <scope>NUCLEOTIDE SEQUENCE</scope>
    <source>
        <strain evidence="1">AIh</strain>
        <plasmid evidence="1">paIh3</plasmid>
    </source>
</reference>
<dbReference type="RefSeq" id="WP_280628366.1">
    <property type="nucleotide sequence ID" value="NZ_CP123493.1"/>
</dbReference>
<organism evidence="1 2">
    <name type="scientific">Arsenophonus nasoniae</name>
    <name type="common">son-killer infecting Nasonia vitripennis</name>
    <dbReference type="NCBI Taxonomy" id="638"/>
    <lineage>
        <taxon>Bacteria</taxon>
        <taxon>Pseudomonadati</taxon>
        <taxon>Pseudomonadota</taxon>
        <taxon>Gammaproteobacteria</taxon>
        <taxon>Enterobacterales</taxon>
        <taxon>Morganellaceae</taxon>
        <taxon>Arsenophonus</taxon>
    </lineage>
</organism>
<accession>A0AA95GD41</accession>
<sequence length="285" mass="32713">MKNILDRFNALAEKHKKTPQNSEKKIDYKELTPTSESIENLSREHTYLPVSKKTQIPVPNVILRSALFGVVEKGGRKFQKNVIKATFNGYTVKYTGEQLDQADLDVWLECISRCKDTPMGHTVQFSSYEFLKGINRSTGKSQYDWLYDSLNRMQSSGIHLSDGKYTYIGSLINEIYREEETGKNCISLNPKIISCFGDSSWTGITKDLRLKLKAKPLTQWLYSFFSSHVKPLPIKIETLKKLCGSEIAELRMFRFKIKKSLKELSSVTGWSCEIDEKDKVIVNKK</sequence>
<dbReference type="Pfam" id="PF07042">
    <property type="entry name" value="TrfA"/>
    <property type="match status" value="1"/>
</dbReference>
<protein>
    <submittedName>
        <fullName evidence="1">Plasmid replication initiator TrfA</fullName>
    </submittedName>
</protein>
<dbReference type="Proteomes" id="UP001177597">
    <property type="component" value="Plasmid paIh3"/>
</dbReference>
<dbReference type="InterPro" id="IPR010751">
    <property type="entry name" value="TrfA"/>
</dbReference>